<evidence type="ECO:0000256" key="1">
    <source>
        <dbReference type="SAM" id="Phobius"/>
    </source>
</evidence>
<feature type="transmembrane region" description="Helical" evidence="1">
    <location>
        <begin position="21"/>
        <end position="48"/>
    </location>
</feature>
<keyword evidence="3" id="KW-1185">Reference proteome</keyword>
<proteinExistence type="predicted"/>
<sequence length="84" mass="8605">MPDPRSIIAAQKNTIDKVLEWLRVISHIICVIAAAVGAAACFAALGWGTVWGIGEQCLRGIVAGAAGISGVILAADVAITHRGK</sequence>
<evidence type="ECO:0000313" key="2">
    <source>
        <dbReference type="EMBL" id="GAA5118981.1"/>
    </source>
</evidence>
<keyword evidence="1" id="KW-0472">Membrane</keyword>
<keyword evidence="1" id="KW-1133">Transmembrane helix</keyword>
<dbReference type="Proteomes" id="UP001500804">
    <property type="component" value="Unassembled WGS sequence"/>
</dbReference>
<protein>
    <submittedName>
        <fullName evidence="2">Uncharacterized protein</fullName>
    </submittedName>
</protein>
<name>A0ABP9NI77_9PSEU</name>
<gene>
    <name evidence="2" type="ORF">GCM10023320_23960</name>
</gene>
<comment type="caution">
    <text evidence="2">The sequence shown here is derived from an EMBL/GenBank/DDBJ whole genome shotgun (WGS) entry which is preliminary data.</text>
</comment>
<organism evidence="2 3">
    <name type="scientific">Pseudonocardia adelaidensis</name>
    <dbReference type="NCBI Taxonomy" id="648754"/>
    <lineage>
        <taxon>Bacteria</taxon>
        <taxon>Bacillati</taxon>
        <taxon>Actinomycetota</taxon>
        <taxon>Actinomycetes</taxon>
        <taxon>Pseudonocardiales</taxon>
        <taxon>Pseudonocardiaceae</taxon>
        <taxon>Pseudonocardia</taxon>
    </lineage>
</organism>
<dbReference type="RefSeq" id="WP_345605019.1">
    <property type="nucleotide sequence ID" value="NZ_BAABJO010000007.1"/>
</dbReference>
<dbReference type="EMBL" id="BAABJO010000007">
    <property type="protein sequence ID" value="GAA5118981.1"/>
    <property type="molecule type" value="Genomic_DNA"/>
</dbReference>
<accession>A0ABP9NI77</accession>
<feature type="transmembrane region" description="Helical" evidence="1">
    <location>
        <begin position="60"/>
        <end position="79"/>
    </location>
</feature>
<evidence type="ECO:0000313" key="3">
    <source>
        <dbReference type="Proteomes" id="UP001500804"/>
    </source>
</evidence>
<reference evidence="3" key="1">
    <citation type="journal article" date="2019" name="Int. J. Syst. Evol. Microbiol.">
        <title>The Global Catalogue of Microorganisms (GCM) 10K type strain sequencing project: providing services to taxonomists for standard genome sequencing and annotation.</title>
        <authorList>
            <consortium name="The Broad Institute Genomics Platform"/>
            <consortium name="The Broad Institute Genome Sequencing Center for Infectious Disease"/>
            <person name="Wu L."/>
            <person name="Ma J."/>
        </authorList>
    </citation>
    <scope>NUCLEOTIDE SEQUENCE [LARGE SCALE GENOMIC DNA]</scope>
    <source>
        <strain evidence="3">JCM 18302</strain>
    </source>
</reference>
<keyword evidence="1" id="KW-0812">Transmembrane</keyword>